<keyword evidence="1" id="KW-0378">Hydrolase</keyword>
<dbReference type="InterPro" id="IPR025476">
    <property type="entry name" value="Helitron_helicase-like"/>
</dbReference>
<accession>A0A8H7QSW7</accession>
<feature type="domain" description="Transposase Tc1-like" evidence="2">
    <location>
        <begin position="357"/>
        <end position="425"/>
    </location>
</feature>
<dbReference type="GO" id="GO:0000723">
    <property type="term" value="P:telomere maintenance"/>
    <property type="evidence" value="ECO:0007669"/>
    <property type="project" value="InterPro"/>
</dbReference>
<evidence type="ECO:0000313" key="7">
    <source>
        <dbReference type="Proteomes" id="UP000650833"/>
    </source>
</evidence>
<evidence type="ECO:0000259" key="2">
    <source>
        <dbReference type="Pfam" id="PF01498"/>
    </source>
</evidence>
<dbReference type="Pfam" id="PF13358">
    <property type="entry name" value="DDE_3"/>
    <property type="match status" value="1"/>
</dbReference>
<dbReference type="PANTHER" id="PTHR10492:SF57">
    <property type="entry name" value="ATP-DEPENDENT DNA HELICASE"/>
    <property type="match status" value="1"/>
</dbReference>
<dbReference type="GO" id="GO:0006313">
    <property type="term" value="P:DNA transposition"/>
    <property type="evidence" value="ECO:0007669"/>
    <property type="project" value="InterPro"/>
</dbReference>
<evidence type="ECO:0000259" key="5">
    <source>
        <dbReference type="Pfam" id="PF14214"/>
    </source>
</evidence>
<dbReference type="OrthoDB" id="2447728at2759"/>
<comment type="catalytic activity">
    <reaction evidence="1">
        <text>ATP + H2O = ADP + phosphate + H(+)</text>
        <dbReference type="Rhea" id="RHEA:13065"/>
        <dbReference type="ChEBI" id="CHEBI:15377"/>
        <dbReference type="ChEBI" id="CHEBI:15378"/>
        <dbReference type="ChEBI" id="CHEBI:30616"/>
        <dbReference type="ChEBI" id="CHEBI:43474"/>
        <dbReference type="ChEBI" id="CHEBI:456216"/>
        <dbReference type="EC" id="5.6.2.3"/>
    </reaction>
</comment>
<dbReference type="Gene3D" id="3.30.420.10">
    <property type="entry name" value="Ribonuclease H-like superfamily/Ribonuclease H"/>
    <property type="match status" value="1"/>
</dbReference>
<name>A0A8H7QSW7_9FUNG</name>
<dbReference type="EC" id="5.6.2.3" evidence="1"/>
<sequence>MAQNYHDAMNIVRRFGKPDLFIKFTCNPKWPEITRELLNNQLASDRPDLCARIFNLKLKELLDDITKKHIFGRVVAFHKLSTPEDYDRVISAELPDQNLYPLAYETVVKHMLHGPCGLLNQSAVCMDHFECAKQFPKGFHSETTVDATGGYPKYKKRNDRRLAQRRLKNGQMLNMDNRWVVPYNPFLCAKYDAHINVEACASINAIKYVFKYVYKGHDRAAVTLEEQNEIKLYLDARYVSAPEACWRLFSFKIHKEYPASQRLQVHLENEQQVYMIMTTKFTKSDTAVTYNKLSEFNMGGIFFLQKAGKSILEISRLTEIPESTVRSFLKRYEERGNIERPSRPDNASKLNSRAIHYLKKIIERDPLCTYNDLKLALEDCQIYVCRKTVINALKKENYFSFVAAHKPYLSLAHRKERLKWAKNHVTWTDDQWRSVIWSDESKFTAGGHAGRPRVIRKKGTRYDAANIVQTTKWGVGSIMVWGCFWGGGFGPLVFLEKNVNQEAYVNCLSKNYLSWVQELSEEQQRTFVLQEDNASCHKGSYAVWWKRRWELKEFETWPAQSPDLNPIENVWALFKTKVGKRRSEVKSIKILKDVLKEEWELLSVDYADTLVKGMKQRWILVTVFDETDNLDQVLDNATMQETTLTAWFKINQVNEFSRTILYPNFPEHFTWKLSDKPRKWVPRQRGFADTIGRVFTVSPRKTEKYHLRLLLYHVRGATSFTDLRKAAMALGVLEHDNQWRLCLEEAAAFQNASSLRDLFCVIIAFCFPSNPFQLFEQFKQHLSEDLLYRLRSNLELQNSVANIELLAFDHCLLELHDQLLEHYNLDLSDYVGFVIPSVDTRVNAIDPSIPRVLREHQRLIAEAQARPVDAQLNFNPDQQVVYNTIATMVDSDNSLPLPNGKVFFVDGPGGTGKTFLFNALLNKVRREGKIAVAVASSGTASLLLEGGRTSHSVFKIPLNVDPDSMCNIKPNSRM</sequence>
<dbReference type="EMBL" id="JAEPRC010000402">
    <property type="protein sequence ID" value="KAG2198101.1"/>
    <property type="molecule type" value="Genomic_DNA"/>
</dbReference>
<comment type="similarity">
    <text evidence="1">Belongs to the helicase family.</text>
</comment>
<organism evidence="6 7">
    <name type="scientific">Mucor plumbeus</name>
    <dbReference type="NCBI Taxonomy" id="97098"/>
    <lineage>
        <taxon>Eukaryota</taxon>
        <taxon>Fungi</taxon>
        <taxon>Fungi incertae sedis</taxon>
        <taxon>Mucoromycota</taxon>
        <taxon>Mucoromycotina</taxon>
        <taxon>Mucoromycetes</taxon>
        <taxon>Mucorales</taxon>
        <taxon>Mucorineae</taxon>
        <taxon>Mucoraceae</taxon>
        <taxon>Mucor</taxon>
    </lineage>
</organism>
<dbReference type="Pfam" id="PF14214">
    <property type="entry name" value="Helitron_like_N"/>
    <property type="match status" value="1"/>
</dbReference>
<dbReference type="InterPro" id="IPR038717">
    <property type="entry name" value="Tc1-like_DDE_dom"/>
</dbReference>
<dbReference type="GO" id="GO:0016787">
    <property type="term" value="F:hydrolase activity"/>
    <property type="evidence" value="ECO:0007669"/>
    <property type="project" value="UniProtKB-KW"/>
</dbReference>
<dbReference type="SUPFAM" id="SSF46689">
    <property type="entry name" value="Homeodomain-like"/>
    <property type="match status" value="1"/>
</dbReference>
<evidence type="ECO:0000259" key="4">
    <source>
        <dbReference type="Pfam" id="PF13358"/>
    </source>
</evidence>
<feature type="domain" description="Helitron helicase-like" evidence="5">
    <location>
        <begin position="1"/>
        <end position="77"/>
    </location>
</feature>
<dbReference type="InterPro" id="IPR036388">
    <property type="entry name" value="WH-like_DNA-bd_sf"/>
</dbReference>
<dbReference type="GO" id="GO:0006281">
    <property type="term" value="P:DNA repair"/>
    <property type="evidence" value="ECO:0007669"/>
    <property type="project" value="UniProtKB-KW"/>
</dbReference>
<dbReference type="AlphaFoldDB" id="A0A8H7QSW7"/>
<comment type="cofactor">
    <cofactor evidence="1">
        <name>Mg(2+)</name>
        <dbReference type="ChEBI" id="CHEBI:18420"/>
    </cofactor>
</comment>
<keyword evidence="1" id="KW-0547">Nucleotide-binding</keyword>
<dbReference type="GO" id="GO:0043139">
    <property type="term" value="F:5'-3' DNA helicase activity"/>
    <property type="evidence" value="ECO:0007669"/>
    <property type="project" value="UniProtKB-EC"/>
</dbReference>
<dbReference type="Pfam" id="PF05970">
    <property type="entry name" value="PIF1"/>
    <property type="match status" value="1"/>
</dbReference>
<feature type="domain" description="Tc1-like transposase DDE" evidence="4">
    <location>
        <begin position="435"/>
        <end position="583"/>
    </location>
</feature>
<dbReference type="Gene3D" id="3.40.50.300">
    <property type="entry name" value="P-loop containing nucleotide triphosphate hydrolases"/>
    <property type="match status" value="1"/>
</dbReference>
<dbReference type="GO" id="GO:0003677">
    <property type="term" value="F:DNA binding"/>
    <property type="evidence" value="ECO:0007669"/>
    <property type="project" value="InterPro"/>
</dbReference>
<dbReference type="InterPro" id="IPR010285">
    <property type="entry name" value="DNA_helicase_pif1-like_DEAD"/>
</dbReference>
<evidence type="ECO:0000313" key="6">
    <source>
        <dbReference type="EMBL" id="KAG2198101.1"/>
    </source>
</evidence>
<comment type="caution">
    <text evidence="6">The sequence shown here is derived from an EMBL/GenBank/DDBJ whole genome shotgun (WGS) entry which is preliminary data.</text>
</comment>
<dbReference type="GO" id="GO:0015074">
    <property type="term" value="P:DNA integration"/>
    <property type="evidence" value="ECO:0007669"/>
    <property type="project" value="InterPro"/>
</dbReference>
<dbReference type="PANTHER" id="PTHR10492">
    <property type="match status" value="1"/>
</dbReference>
<feature type="domain" description="DNA helicase Pif1-like DEAD-box helicase" evidence="3">
    <location>
        <begin position="874"/>
        <end position="973"/>
    </location>
</feature>
<proteinExistence type="inferred from homology"/>
<dbReference type="Proteomes" id="UP000650833">
    <property type="component" value="Unassembled WGS sequence"/>
</dbReference>
<dbReference type="SUPFAM" id="SSF52540">
    <property type="entry name" value="P-loop containing nucleoside triphosphate hydrolases"/>
    <property type="match status" value="1"/>
</dbReference>
<dbReference type="Pfam" id="PF01498">
    <property type="entry name" value="HTH_Tnp_Tc3_2"/>
    <property type="match status" value="1"/>
</dbReference>
<keyword evidence="1" id="KW-0347">Helicase</keyword>
<evidence type="ECO:0000259" key="3">
    <source>
        <dbReference type="Pfam" id="PF05970"/>
    </source>
</evidence>
<keyword evidence="1" id="KW-0067">ATP-binding</keyword>
<dbReference type="InterPro" id="IPR002492">
    <property type="entry name" value="Transposase_Tc1-like"/>
</dbReference>
<keyword evidence="1" id="KW-0227">DNA damage</keyword>
<keyword evidence="1" id="KW-0233">DNA recombination</keyword>
<dbReference type="GO" id="GO:0005524">
    <property type="term" value="F:ATP binding"/>
    <property type="evidence" value="ECO:0007669"/>
    <property type="project" value="UniProtKB-KW"/>
</dbReference>
<keyword evidence="7" id="KW-1185">Reference proteome</keyword>
<dbReference type="InterPro" id="IPR036397">
    <property type="entry name" value="RNaseH_sf"/>
</dbReference>
<reference evidence="6" key="1">
    <citation type="submission" date="2020-12" db="EMBL/GenBank/DDBJ databases">
        <title>Metabolic potential, ecology and presence of endohyphal bacteria is reflected in genomic diversity of Mucoromycotina.</title>
        <authorList>
            <person name="Muszewska A."/>
            <person name="Okrasinska A."/>
            <person name="Steczkiewicz K."/>
            <person name="Drgas O."/>
            <person name="Orlowska M."/>
            <person name="Perlinska-Lenart U."/>
            <person name="Aleksandrzak-Piekarczyk T."/>
            <person name="Szatraj K."/>
            <person name="Zielenkiewicz U."/>
            <person name="Pilsyk S."/>
            <person name="Malc E."/>
            <person name="Mieczkowski P."/>
            <person name="Kruszewska J.S."/>
            <person name="Biernat P."/>
            <person name="Pawlowska J."/>
        </authorList>
    </citation>
    <scope>NUCLEOTIDE SEQUENCE</scope>
    <source>
        <strain evidence="6">CBS 226.32</strain>
    </source>
</reference>
<evidence type="ECO:0000256" key="1">
    <source>
        <dbReference type="RuleBase" id="RU363044"/>
    </source>
</evidence>
<keyword evidence="1" id="KW-0234">DNA repair</keyword>
<dbReference type="Gene3D" id="1.10.10.10">
    <property type="entry name" value="Winged helix-like DNA-binding domain superfamily/Winged helix DNA-binding domain"/>
    <property type="match status" value="1"/>
</dbReference>
<dbReference type="InterPro" id="IPR027417">
    <property type="entry name" value="P-loop_NTPase"/>
</dbReference>
<dbReference type="InterPro" id="IPR009057">
    <property type="entry name" value="Homeodomain-like_sf"/>
</dbReference>
<gene>
    <name evidence="6" type="ORF">INT46_011247</name>
</gene>
<protein>
    <recommendedName>
        <fullName evidence="1">ATP-dependent DNA helicase</fullName>
        <ecNumber evidence="1">5.6.2.3</ecNumber>
    </recommendedName>
</protein>